<accession>T0M439</accession>
<gene>
    <name evidence="1" type="ORF">CGLO_04541</name>
</gene>
<dbReference type="InterPro" id="IPR052895">
    <property type="entry name" value="HetReg/Transcr_Mod"/>
</dbReference>
<dbReference type="AlphaFoldDB" id="T0M439"/>
<dbReference type="STRING" id="1237896.T0M439"/>
<protein>
    <submittedName>
        <fullName evidence="1">Heterokaryon incompatibility protein</fullName>
    </submittedName>
</protein>
<dbReference type="Proteomes" id="UP000015530">
    <property type="component" value="Unassembled WGS sequence"/>
</dbReference>
<dbReference type="HOGENOM" id="CLU_027809_0_0_1"/>
<proteinExistence type="predicted"/>
<evidence type="ECO:0000313" key="1">
    <source>
        <dbReference type="EMBL" id="EQB55520.1"/>
    </source>
</evidence>
<organism evidence="1 2">
    <name type="scientific">Colletotrichum gloeosporioides (strain Cg-14)</name>
    <name type="common">Anthracnose fungus</name>
    <name type="synonym">Glomerella cingulata</name>
    <dbReference type="NCBI Taxonomy" id="1237896"/>
    <lineage>
        <taxon>Eukaryota</taxon>
        <taxon>Fungi</taxon>
        <taxon>Dikarya</taxon>
        <taxon>Ascomycota</taxon>
        <taxon>Pezizomycotina</taxon>
        <taxon>Sordariomycetes</taxon>
        <taxon>Hypocreomycetidae</taxon>
        <taxon>Glomerellales</taxon>
        <taxon>Glomerellaceae</taxon>
        <taxon>Colletotrichum</taxon>
        <taxon>Colletotrichum gloeosporioides species complex</taxon>
    </lineage>
</organism>
<name>T0M439_COLGC</name>
<reference evidence="2" key="1">
    <citation type="journal article" date="2013" name="Mol. Plant Microbe Interact.">
        <title>Global aspects of pacC regulation of pathogenicity genes in Colletotrichum gloeosporioides as revealed by transcriptome analysis.</title>
        <authorList>
            <person name="Alkan N."/>
            <person name="Meng X."/>
            <person name="Friedlander G."/>
            <person name="Reuveni E."/>
            <person name="Sukno S."/>
            <person name="Sherman A."/>
            <person name="Thon M."/>
            <person name="Fluhr R."/>
            <person name="Prusky D."/>
        </authorList>
    </citation>
    <scope>NUCLEOTIDE SEQUENCE [LARGE SCALE GENOMIC DNA]</scope>
    <source>
        <strain evidence="2">Cg-14</strain>
    </source>
</reference>
<sequence length="452" mass="51286">MRTLSWTSRNAGTELEGPAKQKVVASLDVLLSQPWFSRRWIIQEVVRNHDVIIHCGSTSLSWVRLITTATRLGENTGTIDPKAVEALTQMRNIWKRIVLHEDSGAGHSLLENFHAFSHFGCGNDSDQIFALAALSSDVTMSKEPKYPKRTAYVESVGSVYWANPKPQERLFRIVPNYSKSPEQVYIEFAVEAARNGLFSWLLCRTWHQKSSSEVPAWVPDWRISAPEKPYFLKQILHGYSGREEWASRGLPMMADWPKARLRDGSLRIRSFSVLRSRTSTPFQQWQNPKDSVYVQPLWKSKPLNFEIGTDILAWVESFTHSASNFLKSVKQSPFNDFDVHDAVFSLFSHLLGYGPNATYWCDDNASVTDKMKAHGVDTKNSILCGLDGGYFVICSQGDAENRVTFLAYTPVDIDMKRDTVIRPENSLSLSMRSVKITLSVIRQMFSCYVGKP</sequence>
<dbReference type="OrthoDB" id="2157530at2759"/>
<dbReference type="PANTHER" id="PTHR24148:SF80">
    <property type="entry name" value="HETEROKARYON INCOMPATIBILITY DOMAIN-CONTAINING PROTEIN"/>
    <property type="match status" value="1"/>
</dbReference>
<comment type="caution">
    <text evidence="1">The sequence shown here is derived from an EMBL/GenBank/DDBJ whole genome shotgun (WGS) entry which is preliminary data.</text>
</comment>
<dbReference type="EMBL" id="AMYD01000917">
    <property type="protein sequence ID" value="EQB55520.1"/>
    <property type="molecule type" value="Genomic_DNA"/>
</dbReference>
<evidence type="ECO:0000313" key="2">
    <source>
        <dbReference type="Proteomes" id="UP000015530"/>
    </source>
</evidence>
<dbReference type="PANTHER" id="PTHR24148">
    <property type="entry name" value="ANKYRIN REPEAT DOMAIN-CONTAINING PROTEIN 39 HOMOLOG-RELATED"/>
    <property type="match status" value="1"/>
</dbReference>